<comment type="caution">
    <text evidence="1">The sequence shown here is derived from an EMBL/GenBank/DDBJ whole genome shotgun (WGS) entry which is preliminary data.</text>
</comment>
<dbReference type="EMBL" id="JARGEQ010000047">
    <property type="protein sequence ID" value="MDF1585902.1"/>
    <property type="molecule type" value="Genomic_DNA"/>
</dbReference>
<reference evidence="1 2" key="1">
    <citation type="submission" date="2023-03" db="EMBL/GenBank/DDBJ databases">
        <title>YIM 152171 draft genome.</title>
        <authorList>
            <person name="Yang Z."/>
        </authorList>
    </citation>
    <scope>NUCLEOTIDE SEQUENCE [LARGE SCALE GENOMIC DNA]</scope>
    <source>
        <strain evidence="1 2">YIM 152171</strain>
    </source>
</reference>
<protein>
    <submittedName>
        <fullName evidence="1">Uncharacterized protein</fullName>
    </submittedName>
</protein>
<organism evidence="1 2">
    <name type="scientific">Marinimicrococcus flavescens</name>
    <dbReference type="NCBI Taxonomy" id="3031815"/>
    <lineage>
        <taxon>Bacteria</taxon>
        <taxon>Pseudomonadati</taxon>
        <taxon>Pseudomonadota</taxon>
        <taxon>Alphaproteobacteria</taxon>
        <taxon>Geminicoccales</taxon>
        <taxon>Geminicoccaceae</taxon>
        <taxon>Marinimicrococcus</taxon>
    </lineage>
</organism>
<dbReference type="Proteomes" id="UP001301140">
    <property type="component" value="Unassembled WGS sequence"/>
</dbReference>
<sequence length="96" mass="10046">MSGMIRAGLVQTNGSALAGVLLDEAADRVVQPGDGGEDAALQALAGPDRRMMRLAWLSPNALETLVITCGPHARRTACSIDPRGIILPAEWRSVAP</sequence>
<proteinExistence type="predicted"/>
<evidence type="ECO:0000313" key="2">
    <source>
        <dbReference type="Proteomes" id="UP001301140"/>
    </source>
</evidence>
<gene>
    <name evidence="1" type="ORF">PZ740_05830</name>
</gene>
<name>A0AAP3V2T4_9PROT</name>
<dbReference type="AlphaFoldDB" id="A0AAP3V2T4"/>
<evidence type="ECO:0000313" key="1">
    <source>
        <dbReference type="EMBL" id="MDF1585902.1"/>
    </source>
</evidence>
<keyword evidence="2" id="KW-1185">Reference proteome</keyword>
<dbReference type="RefSeq" id="WP_327788322.1">
    <property type="nucleotide sequence ID" value="NZ_JARGEQ010000047.1"/>
</dbReference>
<accession>A0AAP3V2T4</accession>